<dbReference type="InterPro" id="IPR000515">
    <property type="entry name" value="MetI-like"/>
</dbReference>
<keyword evidence="7 9" id="KW-1133">Transmembrane helix</keyword>
<dbReference type="SUPFAM" id="SSF161098">
    <property type="entry name" value="MetI-like"/>
    <property type="match status" value="1"/>
</dbReference>
<keyword evidence="4" id="KW-1003">Cell membrane</keyword>
<evidence type="ECO:0000256" key="7">
    <source>
        <dbReference type="ARBA" id="ARBA00022989"/>
    </source>
</evidence>
<dbReference type="CDD" id="cd06261">
    <property type="entry name" value="TM_PBP2"/>
    <property type="match status" value="1"/>
</dbReference>
<dbReference type="GO" id="GO:0022857">
    <property type="term" value="F:transmembrane transporter activity"/>
    <property type="evidence" value="ECO:0007669"/>
    <property type="project" value="InterPro"/>
</dbReference>
<feature type="domain" description="ABC transmembrane type-1" evidence="10">
    <location>
        <begin position="19"/>
        <end position="209"/>
    </location>
</feature>
<dbReference type="Gene3D" id="1.10.3720.10">
    <property type="entry name" value="MetI-like"/>
    <property type="match status" value="1"/>
</dbReference>
<dbReference type="NCBIfam" id="TIGR01726">
    <property type="entry name" value="HEQRo_perm_3TM"/>
    <property type="match status" value="1"/>
</dbReference>
<dbReference type="PANTHER" id="PTHR30614">
    <property type="entry name" value="MEMBRANE COMPONENT OF AMINO ACID ABC TRANSPORTER"/>
    <property type="match status" value="1"/>
</dbReference>
<evidence type="ECO:0000256" key="5">
    <source>
        <dbReference type="ARBA" id="ARBA00022692"/>
    </source>
</evidence>
<evidence type="ECO:0000313" key="11">
    <source>
        <dbReference type="EMBL" id="TCQ03093.1"/>
    </source>
</evidence>
<accession>A0A4R2U5U0</accession>
<dbReference type="InterPro" id="IPR010065">
    <property type="entry name" value="AA_ABC_transptr_permease_3TM"/>
</dbReference>
<dbReference type="RefSeq" id="WP_132848159.1">
    <property type="nucleotide sequence ID" value="NZ_CP058648.1"/>
</dbReference>
<evidence type="ECO:0000256" key="8">
    <source>
        <dbReference type="ARBA" id="ARBA00023136"/>
    </source>
</evidence>
<protein>
    <submittedName>
        <fullName evidence="11">Polar amino acid transport system permease protein</fullName>
    </submittedName>
</protein>
<dbReference type="InterPro" id="IPR043429">
    <property type="entry name" value="ArtM/GltK/GlnP/TcyL/YhdX-like"/>
</dbReference>
<gene>
    <name evidence="11" type="ORF">EDD79_101157</name>
</gene>
<evidence type="ECO:0000256" key="9">
    <source>
        <dbReference type="RuleBase" id="RU363032"/>
    </source>
</evidence>
<keyword evidence="5 9" id="KW-0812">Transmembrane</keyword>
<evidence type="ECO:0000256" key="1">
    <source>
        <dbReference type="ARBA" id="ARBA00004651"/>
    </source>
</evidence>
<proteinExistence type="inferred from homology"/>
<dbReference type="EMBL" id="SLYC01000011">
    <property type="protein sequence ID" value="TCQ03093.1"/>
    <property type="molecule type" value="Genomic_DNA"/>
</dbReference>
<comment type="subcellular location">
    <subcellularLocation>
        <location evidence="1 9">Cell membrane</location>
        <topology evidence="1 9">Multi-pass membrane protein</topology>
    </subcellularLocation>
</comment>
<evidence type="ECO:0000313" key="12">
    <source>
        <dbReference type="Proteomes" id="UP000295504"/>
    </source>
</evidence>
<reference evidence="11 12" key="1">
    <citation type="submission" date="2019-03" db="EMBL/GenBank/DDBJ databases">
        <title>Genomic Encyclopedia of Type Strains, Phase IV (KMG-IV): sequencing the most valuable type-strain genomes for metagenomic binning, comparative biology and taxonomic classification.</title>
        <authorList>
            <person name="Goeker M."/>
        </authorList>
    </citation>
    <scope>NUCLEOTIDE SEQUENCE [LARGE SCALE GENOMIC DNA]</scope>
    <source>
        <strain evidence="11 12">DSM 100013</strain>
    </source>
</reference>
<organism evidence="11 12">
    <name type="scientific">Serpentinicella alkaliphila</name>
    <dbReference type="NCBI Taxonomy" id="1734049"/>
    <lineage>
        <taxon>Bacteria</taxon>
        <taxon>Bacillati</taxon>
        <taxon>Bacillota</taxon>
        <taxon>Clostridia</taxon>
        <taxon>Peptostreptococcales</taxon>
        <taxon>Natronincolaceae</taxon>
        <taxon>Serpentinicella</taxon>
    </lineage>
</organism>
<dbReference type="Pfam" id="PF00528">
    <property type="entry name" value="BPD_transp_1"/>
    <property type="match status" value="1"/>
</dbReference>
<evidence type="ECO:0000256" key="2">
    <source>
        <dbReference type="ARBA" id="ARBA00010072"/>
    </source>
</evidence>
<dbReference type="InterPro" id="IPR035906">
    <property type="entry name" value="MetI-like_sf"/>
</dbReference>
<dbReference type="GO" id="GO:0043190">
    <property type="term" value="C:ATP-binding cassette (ABC) transporter complex"/>
    <property type="evidence" value="ECO:0007669"/>
    <property type="project" value="InterPro"/>
</dbReference>
<evidence type="ECO:0000256" key="6">
    <source>
        <dbReference type="ARBA" id="ARBA00022970"/>
    </source>
</evidence>
<feature type="transmembrane region" description="Helical" evidence="9">
    <location>
        <begin position="190"/>
        <end position="212"/>
    </location>
</feature>
<keyword evidence="8 9" id="KW-0472">Membrane</keyword>
<keyword evidence="3 9" id="KW-0813">Transport</keyword>
<dbReference type="PROSITE" id="PS50928">
    <property type="entry name" value="ABC_TM1"/>
    <property type="match status" value="1"/>
</dbReference>
<feature type="transmembrane region" description="Helical" evidence="9">
    <location>
        <begin position="21"/>
        <end position="43"/>
    </location>
</feature>
<dbReference type="FunFam" id="1.10.3720.10:FF:000033">
    <property type="entry name" value="Polar amino acid ABC transporter permease"/>
    <property type="match status" value="1"/>
</dbReference>
<sequence>MDFRFNVIVDYLPLLMQGVRLTIQLSVVSVAVGTIIGLVISLLRLSSIPPLRWFAKGYVEFLRGTPLMAQIFLIHFGTPQFLGISAFNPLISGTIALSLNSGAYVAEIFRGAIQSIDKGQMEAARSLGMTYPQAMRYIIIPQAFKRAIPPLGNEFIAILKDSSLVSVISLQDLMMAGRIMQGRTFRFVETWLVVSLLYLVMTLTLSQFVAYLERRFSKSD</sequence>
<keyword evidence="12" id="KW-1185">Reference proteome</keyword>
<evidence type="ECO:0000256" key="3">
    <source>
        <dbReference type="ARBA" id="ARBA00022448"/>
    </source>
</evidence>
<dbReference type="OrthoDB" id="9787841at2"/>
<dbReference type="PANTHER" id="PTHR30614:SF20">
    <property type="entry name" value="GLUTAMINE TRANSPORT SYSTEM PERMEASE PROTEIN GLNP"/>
    <property type="match status" value="1"/>
</dbReference>
<comment type="caution">
    <text evidence="11">The sequence shown here is derived from an EMBL/GenBank/DDBJ whole genome shotgun (WGS) entry which is preliminary data.</text>
</comment>
<dbReference type="Proteomes" id="UP000295504">
    <property type="component" value="Unassembled WGS sequence"/>
</dbReference>
<keyword evidence="6" id="KW-0029">Amino-acid transport</keyword>
<dbReference type="GO" id="GO:0006865">
    <property type="term" value="P:amino acid transport"/>
    <property type="evidence" value="ECO:0007669"/>
    <property type="project" value="UniProtKB-KW"/>
</dbReference>
<comment type="similarity">
    <text evidence="2">Belongs to the binding-protein-dependent transport system permease family. HisMQ subfamily.</text>
</comment>
<name>A0A4R2U5U0_9FIRM</name>
<evidence type="ECO:0000259" key="10">
    <source>
        <dbReference type="PROSITE" id="PS50928"/>
    </source>
</evidence>
<evidence type="ECO:0000256" key="4">
    <source>
        <dbReference type="ARBA" id="ARBA00022475"/>
    </source>
</evidence>
<dbReference type="AlphaFoldDB" id="A0A4R2U5U0"/>